<evidence type="ECO:0000256" key="1">
    <source>
        <dbReference type="SAM" id="SignalP"/>
    </source>
</evidence>
<dbReference type="AlphaFoldDB" id="A0A9D9EAX4"/>
<protein>
    <recommendedName>
        <fullName evidence="4">Lipoprotein</fullName>
    </recommendedName>
</protein>
<feature type="chain" id="PRO_5038976458" description="Lipoprotein" evidence="1">
    <location>
        <begin position="25"/>
        <end position="159"/>
    </location>
</feature>
<sequence>METKKLFKALLPVLLCAVFSSGCSKENNDLSTGFSAAETEALKVLNGTFFYDDGINATTIVFGPFSEPTKKKSTMNDVEMEFCGTLQYLSKYHEGDYYFYLDTDEKQIVAYIQHSEKADYFNALVGKIWDYEIVDQNTIRLFDTDLSDPLFQTNTYIRK</sequence>
<feature type="signal peptide" evidence="1">
    <location>
        <begin position="1"/>
        <end position="24"/>
    </location>
</feature>
<proteinExistence type="predicted"/>
<reference evidence="2" key="1">
    <citation type="submission" date="2020-10" db="EMBL/GenBank/DDBJ databases">
        <authorList>
            <person name="Gilroy R."/>
        </authorList>
    </citation>
    <scope>NUCLEOTIDE SEQUENCE</scope>
    <source>
        <strain evidence="2">D5-748</strain>
    </source>
</reference>
<dbReference type="EMBL" id="JADIMO010000016">
    <property type="protein sequence ID" value="MBO8444253.1"/>
    <property type="molecule type" value="Genomic_DNA"/>
</dbReference>
<comment type="caution">
    <text evidence="2">The sequence shown here is derived from an EMBL/GenBank/DDBJ whole genome shotgun (WGS) entry which is preliminary data.</text>
</comment>
<keyword evidence="1" id="KW-0732">Signal</keyword>
<accession>A0A9D9EAX4</accession>
<gene>
    <name evidence="2" type="ORF">IAC23_00975</name>
</gene>
<dbReference type="PROSITE" id="PS51257">
    <property type="entry name" value="PROKAR_LIPOPROTEIN"/>
    <property type="match status" value="1"/>
</dbReference>
<reference evidence="2" key="2">
    <citation type="journal article" date="2021" name="PeerJ">
        <title>Extensive microbial diversity within the chicken gut microbiome revealed by metagenomics and culture.</title>
        <authorList>
            <person name="Gilroy R."/>
            <person name="Ravi A."/>
            <person name="Getino M."/>
            <person name="Pursley I."/>
            <person name="Horton D.L."/>
            <person name="Alikhan N.F."/>
            <person name="Baker D."/>
            <person name="Gharbi K."/>
            <person name="Hall N."/>
            <person name="Watson M."/>
            <person name="Adriaenssens E.M."/>
            <person name="Foster-Nyarko E."/>
            <person name="Jarju S."/>
            <person name="Secka A."/>
            <person name="Antonio M."/>
            <person name="Oren A."/>
            <person name="Chaudhuri R.R."/>
            <person name="La Ragione R."/>
            <person name="Hildebrand F."/>
            <person name="Pallen M.J."/>
        </authorList>
    </citation>
    <scope>NUCLEOTIDE SEQUENCE</scope>
    <source>
        <strain evidence="2">D5-748</strain>
    </source>
</reference>
<dbReference type="Proteomes" id="UP000823619">
    <property type="component" value="Unassembled WGS sequence"/>
</dbReference>
<name>A0A9D9EAX4_9BACT</name>
<organism evidence="2 3">
    <name type="scientific">Candidatus Cryptobacteroides merdavium</name>
    <dbReference type="NCBI Taxonomy" id="2840769"/>
    <lineage>
        <taxon>Bacteria</taxon>
        <taxon>Pseudomonadati</taxon>
        <taxon>Bacteroidota</taxon>
        <taxon>Bacteroidia</taxon>
        <taxon>Bacteroidales</taxon>
        <taxon>Candidatus Cryptobacteroides</taxon>
    </lineage>
</organism>
<evidence type="ECO:0000313" key="3">
    <source>
        <dbReference type="Proteomes" id="UP000823619"/>
    </source>
</evidence>
<evidence type="ECO:0000313" key="2">
    <source>
        <dbReference type="EMBL" id="MBO8444253.1"/>
    </source>
</evidence>
<evidence type="ECO:0008006" key="4">
    <source>
        <dbReference type="Google" id="ProtNLM"/>
    </source>
</evidence>